<feature type="domain" description="BTB" evidence="1">
    <location>
        <begin position="23"/>
        <end position="92"/>
    </location>
</feature>
<dbReference type="InterPro" id="IPR051481">
    <property type="entry name" value="BTB-POZ/Galectin-3-binding"/>
</dbReference>
<dbReference type="Proteomes" id="UP000807716">
    <property type="component" value="Unassembled WGS sequence"/>
</dbReference>
<dbReference type="Pfam" id="PF00651">
    <property type="entry name" value="BTB"/>
    <property type="match status" value="1"/>
</dbReference>
<dbReference type="PROSITE" id="PS50097">
    <property type="entry name" value="BTB"/>
    <property type="match status" value="1"/>
</dbReference>
<dbReference type="CDD" id="cd14733">
    <property type="entry name" value="BACK"/>
    <property type="match status" value="1"/>
</dbReference>
<feature type="non-terminal residue" evidence="2">
    <location>
        <position position="356"/>
    </location>
</feature>
<dbReference type="PANTHER" id="PTHR24410">
    <property type="entry name" value="HL07962P-RELATED"/>
    <property type="match status" value="1"/>
</dbReference>
<dbReference type="OrthoDB" id="6359816at2759"/>
<dbReference type="SMART" id="SM00875">
    <property type="entry name" value="BACK"/>
    <property type="match status" value="1"/>
</dbReference>
<evidence type="ECO:0000313" key="3">
    <source>
        <dbReference type="Proteomes" id="UP000807716"/>
    </source>
</evidence>
<dbReference type="AlphaFoldDB" id="A0A9P6TW62"/>
<sequence length="356" mass="40231">MDISHHDLLQKNFGRLVNNDTQHDVKFFVGKDEVVRYGHTLILSAQCPYFATAFQAHWKEGSEGVFRKPNIEPEVFDIILQYLYAGQLKAPWDLIPQLIEAALELQLSELVSACEEFSSQVITEETVFQIIAMSFRHDLSKLQSKALEFFDVNAQSLVMSDDLFALEPDVLVTVLSRDTIELDELAVWETIVRYAYHRNSYDHKGCPLLQFPEPPGRIVVKVSKDEVDHPESPVMAGNPSTIIYESTLVDVNLCDPTIDGKDVVVDLKQDQFLSVRVTIQPLLPAIRLAGLEPADFARCMKGTGLIPADLCRRMYRFHALPVGYPKDFPGPRQSRSTLLPRKQLSTVLSWIAEAMT</sequence>
<keyword evidence="3" id="KW-1185">Reference proteome</keyword>
<dbReference type="PANTHER" id="PTHR24410:SF23">
    <property type="entry name" value="BTB DOMAIN-CONTAINING PROTEIN-RELATED"/>
    <property type="match status" value="1"/>
</dbReference>
<proteinExistence type="predicted"/>
<comment type="caution">
    <text evidence="2">The sequence shown here is derived from an EMBL/GenBank/DDBJ whole genome shotgun (WGS) entry which is preliminary data.</text>
</comment>
<dbReference type="SMART" id="SM00225">
    <property type="entry name" value="BTB"/>
    <property type="match status" value="1"/>
</dbReference>
<dbReference type="Gene3D" id="1.25.40.420">
    <property type="match status" value="1"/>
</dbReference>
<accession>A0A9P6TW62</accession>
<evidence type="ECO:0000313" key="2">
    <source>
        <dbReference type="EMBL" id="KAG0249154.1"/>
    </source>
</evidence>
<evidence type="ECO:0000259" key="1">
    <source>
        <dbReference type="PROSITE" id="PS50097"/>
    </source>
</evidence>
<dbReference type="EMBL" id="JAAAJB010001062">
    <property type="protein sequence ID" value="KAG0249154.1"/>
    <property type="molecule type" value="Genomic_DNA"/>
</dbReference>
<dbReference type="InterPro" id="IPR000210">
    <property type="entry name" value="BTB/POZ_dom"/>
</dbReference>
<dbReference type="Gene3D" id="3.30.710.10">
    <property type="entry name" value="Potassium Channel Kv1.1, Chain A"/>
    <property type="match status" value="1"/>
</dbReference>
<dbReference type="InterPro" id="IPR011333">
    <property type="entry name" value="SKP1/BTB/POZ_sf"/>
</dbReference>
<reference evidence="2" key="1">
    <citation type="journal article" date="2020" name="Fungal Divers.">
        <title>Resolving the Mortierellaceae phylogeny through synthesis of multi-gene phylogenetics and phylogenomics.</title>
        <authorList>
            <person name="Vandepol N."/>
            <person name="Liber J."/>
            <person name="Desiro A."/>
            <person name="Na H."/>
            <person name="Kennedy M."/>
            <person name="Barry K."/>
            <person name="Grigoriev I.V."/>
            <person name="Miller A.N."/>
            <person name="O'Donnell K."/>
            <person name="Stajich J.E."/>
            <person name="Bonito G."/>
        </authorList>
    </citation>
    <scope>NUCLEOTIDE SEQUENCE</scope>
    <source>
        <strain evidence="2">BC1065</strain>
    </source>
</reference>
<dbReference type="InterPro" id="IPR011705">
    <property type="entry name" value="BACK"/>
</dbReference>
<dbReference type="SUPFAM" id="SSF54695">
    <property type="entry name" value="POZ domain"/>
    <property type="match status" value="1"/>
</dbReference>
<gene>
    <name evidence="2" type="ORF">DFQ27_000327</name>
</gene>
<protein>
    <recommendedName>
        <fullName evidence="1">BTB domain-containing protein</fullName>
    </recommendedName>
</protein>
<dbReference type="Pfam" id="PF07707">
    <property type="entry name" value="BACK"/>
    <property type="match status" value="1"/>
</dbReference>
<organism evidence="2 3">
    <name type="scientific">Actinomortierella ambigua</name>
    <dbReference type="NCBI Taxonomy" id="1343610"/>
    <lineage>
        <taxon>Eukaryota</taxon>
        <taxon>Fungi</taxon>
        <taxon>Fungi incertae sedis</taxon>
        <taxon>Mucoromycota</taxon>
        <taxon>Mortierellomycotina</taxon>
        <taxon>Mortierellomycetes</taxon>
        <taxon>Mortierellales</taxon>
        <taxon>Mortierellaceae</taxon>
        <taxon>Actinomortierella</taxon>
    </lineage>
</organism>
<name>A0A9P6TW62_9FUNG</name>